<evidence type="ECO:0000313" key="1">
    <source>
        <dbReference type="EMBL" id="CAF9905418.1"/>
    </source>
</evidence>
<proteinExistence type="predicted"/>
<accession>A0A8H3EHJ9</accession>
<comment type="caution">
    <text evidence="1">The sequence shown here is derived from an EMBL/GenBank/DDBJ whole genome shotgun (WGS) entry which is preliminary data.</text>
</comment>
<dbReference type="Proteomes" id="UP000664203">
    <property type="component" value="Unassembled WGS sequence"/>
</dbReference>
<dbReference type="EMBL" id="CAJPDR010000011">
    <property type="protein sequence ID" value="CAF9905418.1"/>
    <property type="molecule type" value="Genomic_DNA"/>
</dbReference>
<keyword evidence="2" id="KW-1185">Reference proteome</keyword>
<organism evidence="1 2">
    <name type="scientific">Alectoria fallacina</name>
    <dbReference type="NCBI Taxonomy" id="1903189"/>
    <lineage>
        <taxon>Eukaryota</taxon>
        <taxon>Fungi</taxon>
        <taxon>Dikarya</taxon>
        <taxon>Ascomycota</taxon>
        <taxon>Pezizomycotina</taxon>
        <taxon>Lecanoromycetes</taxon>
        <taxon>OSLEUM clade</taxon>
        <taxon>Lecanoromycetidae</taxon>
        <taxon>Lecanorales</taxon>
        <taxon>Lecanorineae</taxon>
        <taxon>Parmeliaceae</taxon>
        <taxon>Alectoria</taxon>
    </lineage>
</organism>
<dbReference type="AlphaFoldDB" id="A0A8H3EHJ9"/>
<gene>
    <name evidence="1" type="ORF">ALECFALPRED_000605</name>
</gene>
<evidence type="ECO:0000313" key="2">
    <source>
        <dbReference type="Proteomes" id="UP000664203"/>
    </source>
</evidence>
<name>A0A8H3EHJ9_9LECA</name>
<sequence>MLSSPSLPPDQSLRITKLNKRYVLLSVSEKGIQVGVGSGYSDLYSSRYTNGHHFFAESVALTSSVFAPYRLTVSTWGLVCPKASICLNVTGEAGVEDGESGKNHGRPGGSLQLFTQDLDDESAKALTLLAQGGAGGNAKMSDVVGNGGNGDLIRSVLQPTYVQTLDALEKCW</sequence>
<reference evidence="1" key="1">
    <citation type="submission" date="2021-03" db="EMBL/GenBank/DDBJ databases">
        <authorList>
            <person name="Tagirdzhanova G."/>
        </authorList>
    </citation>
    <scope>NUCLEOTIDE SEQUENCE</scope>
</reference>
<protein>
    <submittedName>
        <fullName evidence="1">Uncharacterized protein</fullName>
    </submittedName>
</protein>